<dbReference type="Gene3D" id="3.90.550.10">
    <property type="entry name" value="Spore Coat Polysaccharide Biosynthesis Protein SpsA, Chain A"/>
    <property type="match status" value="1"/>
</dbReference>
<name>A0A853EWC3_9MICO</name>
<keyword evidence="4" id="KW-0472">Membrane</keyword>
<dbReference type="InterPro" id="IPR001173">
    <property type="entry name" value="Glyco_trans_2-like"/>
</dbReference>
<dbReference type="AlphaFoldDB" id="A0A853EWC3"/>
<dbReference type="InterPro" id="IPR029044">
    <property type="entry name" value="Nucleotide-diphossugar_trans"/>
</dbReference>
<sequence length="481" mass="52793">MAHFDDDVIIDHETFGEIEKYANEFIESVEALTTARPTIGCIIPAYNEEESIGSVIESLLAQTRLPDVIHVIVNNTTDKTVEVAAGYAGAHSSVVDGVEQFTEVYVHDIGKNPDKKVGALNYGFTLIEGMDYLLGVDGDTVASEKAVEQLEEEIVSDSRIGGISAIYTIDPDPIQGTIAKFLISGQRAQFAAFNMQNMLRGRNMAVLGGQYSIFATKALRDAMTQNHQTTPWVKDSEVEDSLLSLQIKSAGYLTKISARARADVGGMTTLRGLDAQQVKWNYGAIELMWPGQRGDTKGQPFHPNLRLRWLENASMAVNAVARVMFILLVVAAVSIDAFVFSPVWLVPPVVAAALNVRIAMSMQGRTRRDILFAALIVPAEMYMWVRIGHFLRAWTKFASKKQVDNWAAQAKAERGAGNAYLTPLLITVAVMIALAAVWVQLSIVVQSTVLWVAWPLLGTIAVLQTLGMFGKLVRRHHGYQA</sequence>
<dbReference type="Proteomes" id="UP000561011">
    <property type="component" value="Unassembled WGS sequence"/>
</dbReference>
<comment type="caution">
    <text evidence="6">The sequence shown here is derived from an EMBL/GenBank/DDBJ whole genome shotgun (WGS) entry which is preliminary data.</text>
</comment>
<organism evidence="6 7">
    <name type="scientific">Sanguibacter inulinus</name>
    <dbReference type="NCBI Taxonomy" id="60922"/>
    <lineage>
        <taxon>Bacteria</taxon>
        <taxon>Bacillati</taxon>
        <taxon>Actinomycetota</taxon>
        <taxon>Actinomycetes</taxon>
        <taxon>Micrococcales</taxon>
        <taxon>Sanguibacteraceae</taxon>
        <taxon>Sanguibacter</taxon>
    </lineage>
</organism>
<dbReference type="SUPFAM" id="SSF53448">
    <property type="entry name" value="Nucleotide-diphospho-sugar transferases"/>
    <property type="match status" value="1"/>
</dbReference>
<dbReference type="CDD" id="cd06423">
    <property type="entry name" value="CESA_like"/>
    <property type="match status" value="1"/>
</dbReference>
<dbReference type="PANTHER" id="PTHR43630">
    <property type="entry name" value="POLY-BETA-1,6-N-ACETYL-D-GLUCOSAMINE SYNTHASE"/>
    <property type="match status" value="1"/>
</dbReference>
<evidence type="ECO:0000259" key="5">
    <source>
        <dbReference type="Pfam" id="PF00535"/>
    </source>
</evidence>
<keyword evidence="4" id="KW-0812">Transmembrane</keyword>
<evidence type="ECO:0000256" key="2">
    <source>
        <dbReference type="ARBA" id="ARBA00022676"/>
    </source>
</evidence>
<reference evidence="6 7" key="1">
    <citation type="submission" date="2020-07" db="EMBL/GenBank/DDBJ databases">
        <title>MOT database genomes.</title>
        <authorList>
            <person name="Joseph S."/>
            <person name="Aduse-Opoku J."/>
            <person name="Hashim A."/>
            <person name="Wade W."/>
            <person name="Curtis M."/>
        </authorList>
    </citation>
    <scope>NUCLEOTIDE SEQUENCE [LARGE SCALE GENOMIC DNA]</scope>
    <source>
        <strain evidence="6 7">DSM 100099</strain>
    </source>
</reference>
<feature type="transmembrane region" description="Helical" evidence="4">
    <location>
        <begin position="419"/>
        <end position="439"/>
    </location>
</feature>
<proteinExistence type="inferred from homology"/>
<dbReference type="Pfam" id="PF00535">
    <property type="entry name" value="Glycos_transf_2"/>
    <property type="match status" value="1"/>
</dbReference>
<dbReference type="EMBL" id="JACBYE010000048">
    <property type="protein sequence ID" value="NYS94907.1"/>
    <property type="molecule type" value="Genomic_DNA"/>
</dbReference>
<evidence type="ECO:0000256" key="4">
    <source>
        <dbReference type="SAM" id="Phobius"/>
    </source>
</evidence>
<evidence type="ECO:0000256" key="1">
    <source>
        <dbReference type="ARBA" id="ARBA00006739"/>
    </source>
</evidence>
<dbReference type="RefSeq" id="WP_179914174.1">
    <property type="nucleotide sequence ID" value="NZ_JACBYE010000048.1"/>
</dbReference>
<dbReference type="PANTHER" id="PTHR43630:SF1">
    <property type="entry name" value="POLY-BETA-1,6-N-ACETYL-D-GLUCOSAMINE SYNTHASE"/>
    <property type="match status" value="1"/>
</dbReference>
<dbReference type="GO" id="GO:0016757">
    <property type="term" value="F:glycosyltransferase activity"/>
    <property type="evidence" value="ECO:0007669"/>
    <property type="project" value="UniProtKB-KW"/>
</dbReference>
<comment type="similarity">
    <text evidence="1">Belongs to the glycosyltransferase 2 family.</text>
</comment>
<keyword evidence="2" id="KW-0328">Glycosyltransferase</keyword>
<keyword evidence="4" id="KW-1133">Transmembrane helix</keyword>
<accession>A0A853EWC3</accession>
<feature type="transmembrane region" description="Helical" evidence="4">
    <location>
        <begin position="315"/>
        <end position="335"/>
    </location>
</feature>
<gene>
    <name evidence="6" type="ORF">HZZ10_15430</name>
</gene>
<feature type="transmembrane region" description="Helical" evidence="4">
    <location>
        <begin position="451"/>
        <end position="473"/>
    </location>
</feature>
<keyword evidence="7" id="KW-1185">Reference proteome</keyword>
<evidence type="ECO:0000256" key="3">
    <source>
        <dbReference type="ARBA" id="ARBA00022679"/>
    </source>
</evidence>
<protein>
    <submittedName>
        <fullName evidence="6">Glycosyltransferase family 2 protein</fullName>
    </submittedName>
</protein>
<evidence type="ECO:0000313" key="6">
    <source>
        <dbReference type="EMBL" id="NYS94907.1"/>
    </source>
</evidence>
<feature type="domain" description="Glycosyltransferase 2-like" evidence="5">
    <location>
        <begin position="42"/>
        <end position="205"/>
    </location>
</feature>
<keyword evidence="3 6" id="KW-0808">Transferase</keyword>
<evidence type="ECO:0000313" key="7">
    <source>
        <dbReference type="Proteomes" id="UP000561011"/>
    </source>
</evidence>